<name>A0A0C2BN32_9BILA</name>
<organism evidence="1 2">
    <name type="scientific">Ancylostoma duodenale</name>
    <dbReference type="NCBI Taxonomy" id="51022"/>
    <lineage>
        <taxon>Eukaryota</taxon>
        <taxon>Metazoa</taxon>
        <taxon>Ecdysozoa</taxon>
        <taxon>Nematoda</taxon>
        <taxon>Chromadorea</taxon>
        <taxon>Rhabditida</taxon>
        <taxon>Rhabditina</taxon>
        <taxon>Rhabditomorpha</taxon>
        <taxon>Strongyloidea</taxon>
        <taxon>Ancylostomatidae</taxon>
        <taxon>Ancylostomatinae</taxon>
        <taxon>Ancylostoma</taxon>
    </lineage>
</organism>
<dbReference type="AlphaFoldDB" id="A0A0C2BN32"/>
<dbReference type="EMBL" id="KN773250">
    <property type="protein sequence ID" value="KIH45248.1"/>
    <property type="molecule type" value="Genomic_DNA"/>
</dbReference>
<accession>A0A0C2BN32</accession>
<gene>
    <name evidence="1" type="ORF">ANCDUO_24715</name>
</gene>
<evidence type="ECO:0000313" key="2">
    <source>
        <dbReference type="Proteomes" id="UP000054047"/>
    </source>
</evidence>
<keyword evidence="2" id="KW-1185">Reference proteome</keyword>
<dbReference type="Proteomes" id="UP000054047">
    <property type="component" value="Unassembled WGS sequence"/>
</dbReference>
<reference evidence="1 2" key="1">
    <citation type="submission" date="2013-12" db="EMBL/GenBank/DDBJ databases">
        <title>Draft genome of the parsitic nematode Ancylostoma duodenale.</title>
        <authorList>
            <person name="Mitreva M."/>
        </authorList>
    </citation>
    <scope>NUCLEOTIDE SEQUENCE [LARGE SCALE GENOMIC DNA]</scope>
    <source>
        <strain evidence="1 2">Zhejiang</strain>
    </source>
</reference>
<proteinExistence type="predicted"/>
<evidence type="ECO:0000313" key="1">
    <source>
        <dbReference type="EMBL" id="KIH45248.1"/>
    </source>
</evidence>
<protein>
    <submittedName>
        <fullName evidence="1">Uncharacterized protein</fullName>
    </submittedName>
</protein>
<sequence>MLWNALNGLRTPHLHPSERRLVIKQMAILAPAQLM</sequence>